<keyword evidence="2" id="KW-1185">Reference proteome</keyword>
<name>A0ABY9UMG9_STRVL</name>
<protein>
    <submittedName>
        <fullName evidence="1">Uncharacterized protein</fullName>
    </submittedName>
</protein>
<gene>
    <name evidence="1" type="ORF">RI060_43040</name>
</gene>
<dbReference type="Proteomes" id="UP001249394">
    <property type="component" value="Plasmid punmamed1"/>
</dbReference>
<accession>A0ABY9UMG9</accession>
<evidence type="ECO:0000313" key="2">
    <source>
        <dbReference type="Proteomes" id="UP001249394"/>
    </source>
</evidence>
<evidence type="ECO:0000313" key="1">
    <source>
        <dbReference type="EMBL" id="WND24099.1"/>
    </source>
</evidence>
<sequence>MAVDIETVSGAGSLVEGDSEDFGVAGDGVADPPAVVVGQGGAVGGEHEPVVGILAEIPDRRPSRGSAALSMPWRHGQHDLDPLPCGDALERAVDEVEVTGLHLLAVGEHGCHGARGPVHGDLAFHGEQLRLELGGCLPGDL</sequence>
<proteinExistence type="predicted"/>
<geneLocation type="plasmid" evidence="1 2">
    <name>punmamed1</name>
</geneLocation>
<organism evidence="1 2">
    <name type="scientific">Streptomyces violaceus</name>
    <name type="common">Streptomyces venezuelae</name>
    <dbReference type="NCBI Taxonomy" id="1936"/>
    <lineage>
        <taxon>Bacteria</taxon>
        <taxon>Bacillati</taxon>
        <taxon>Actinomycetota</taxon>
        <taxon>Actinomycetes</taxon>
        <taxon>Kitasatosporales</taxon>
        <taxon>Streptomycetaceae</taxon>
        <taxon>Streptomyces</taxon>
    </lineage>
</organism>
<reference evidence="1 2" key="1">
    <citation type="submission" date="2023-09" db="EMBL/GenBank/DDBJ databases">
        <title>The genome sequence of Streptomyces anthocyanicus.</title>
        <authorList>
            <person name="Mo P."/>
        </authorList>
    </citation>
    <scope>NUCLEOTIDE SEQUENCE [LARGE SCALE GENOMIC DNA]</scope>
    <source>
        <strain evidence="1 2">JCM 4387</strain>
        <plasmid evidence="1 2">punmamed1</plasmid>
    </source>
</reference>
<dbReference type="EMBL" id="CP134214">
    <property type="protein sequence ID" value="WND24099.1"/>
    <property type="molecule type" value="Genomic_DNA"/>
</dbReference>
<keyword evidence="1" id="KW-0614">Plasmid</keyword>